<organism evidence="2 3">
    <name type="scientific">Octopus vulgaris</name>
    <name type="common">Common octopus</name>
    <dbReference type="NCBI Taxonomy" id="6645"/>
    <lineage>
        <taxon>Eukaryota</taxon>
        <taxon>Metazoa</taxon>
        <taxon>Spiralia</taxon>
        <taxon>Lophotrochozoa</taxon>
        <taxon>Mollusca</taxon>
        <taxon>Cephalopoda</taxon>
        <taxon>Coleoidea</taxon>
        <taxon>Octopodiformes</taxon>
        <taxon>Octopoda</taxon>
        <taxon>Incirrata</taxon>
        <taxon>Octopodidae</taxon>
        <taxon>Octopus</taxon>
    </lineage>
</organism>
<evidence type="ECO:0000313" key="3">
    <source>
        <dbReference type="Proteomes" id="UP001162480"/>
    </source>
</evidence>
<gene>
    <name evidence="2" type="ORF">OCTVUL_1B004371</name>
</gene>
<evidence type="ECO:0000256" key="1">
    <source>
        <dbReference type="SAM" id="MobiDB-lite"/>
    </source>
</evidence>
<keyword evidence="3" id="KW-1185">Reference proteome</keyword>
<evidence type="ECO:0000313" key="2">
    <source>
        <dbReference type="EMBL" id="CAI9723386.1"/>
    </source>
</evidence>
<reference evidence="2" key="1">
    <citation type="submission" date="2023-08" db="EMBL/GenBank/DDBJ databases">
        <authorList>
            <person name="Alioto T."/>
            <person name="Alioto T."/>
            <person name="Gomez Garrido J."/>
        </authorList>
    </citation>
    <scope>NUCLEOTIDE SEQUENCE</scope>
</reference>
<proteinExistence type="predicted"/>
<dbReference type="Proteomes" id="UP001162480">
    <property type="component" value="Chromosome 5"/>
</dbReference>
<accession>A0AA36AXG6</accession>
<dbReference type="EMBL" id="OX597818">
    <property type="protein sequence ID" value="CAI9723386.1"/>
    <property type="molecule type" value="Genomic_DNA"/>
</dbReference>
<feature type="region of interest" description="Disordered" evidence="1">
    <location>
        <begin position="44"/>
        <end position="76"/>
    </location>
</feature>
<dbReference type="AlphaFoldDB" id="A0AA36AXG6"/>
<sequence length="76" mass="8667">MISKYTEVNFKVSIVLAQFSTSVSHSLVVNLRSIQLERSFLSFSGSTVDDNSRRGGKKSKDQTRKTLQHLTHRNLR</sequence>
<feature type="compositionally biased region" description="Basic and acidic residues" evidence="1">
    <location>
        <begin position="50"/>
        <end position="64"/>
    </location>
</feature>
<feature type="compositionally biased region" description="Basic residues" evidence="1">
    <location>
        <begin position="66"/>
        <end position="76"/>
    </location>
</feature>
<name>A0AA36AXG6_OCTVU</name>
<protein>
    <submittedName>
        <fullName evidence="2">Uncharacterized protein</fullName>
    </submittedName>
</protein>